<comment type="caution">
    <text evidence="1">The sequence shown here is derived from an EMBL/GenBank/DDBJ whole genome shotgun (WGS) entry which is preliminary data.</text>
</comment>
<organism evidence="1 2">
    <name type="scientific">Vararia minispora EC-137</name>
    <dbReference type="NCBI Taxonomy" id="1314806"/>
    <lineage>
        <taxon>Eukaryota</taxon>
        <taxon>Fungi</taxon>
        <taxon>Dikarya</taxon>
        <taxon>Basidiomycota</taxon>
        <taxon>Agaricomycotina</taxon>
        <taxon>Agaricomycetes</taxon>
        <taxon>Russulales</taxon>
        <taxon>Lachnocladiaceae</taxon>
        <taxon>Vararia</taxon>
    </lineage>
</organism>
<evidence type="ECO:0000313" key="1">
    <source>
        <dbReference type="EMBL" id="KAI0032518.1"/>
    </source>
</evidence>
<dbReference type="EMBL" id="MU273543">
    <property type="protein sequence ID" value="KAI0032518.1"/>
    <property type="molecule type" value="Genomic_DNA"/>
</dbReference>
<sequence>MPLLRKTNPRLFSIALAFLLTAKYGYYSVSRELSAHHFDPSASDFVWQLEIHNPPDNRLTRAVIAFGLSPALDQVEREWRNIRTSVQAARQRGIEQNENIGSGALIIVGMRGQDKFFSNGFDYPSVVADPTWFTDLFDPFLMRLLTFPMPTIAAINGHCFAAGFMLSLACDYRIMTDGSKRNAWMCMNEIDFGANWPSSFICLARAKVPQHVVLRKIALEGHRFTPREALDAGLLDAIVTGGTEIVLEHSIALAKEKAVKARSGAWGLIKSGLYRDVAETAKRGLSPWNTVIDEIAAKQRLAKL</sequence>
<name>A0ACB8QL09_9AGAM</name>
<keyword evidence="2" id="KW-1185">Reference proteome</keyword>
<protein>
    <submittedName>
        <fullName evidence="1">ClpP/crotonase</fullName>
    </submittedName>
</protein>
<dbReference type="Proteomes" id="UP000814128">
    <property type="component" value="Unassembled WGS sequence"/>
</dbReference>
<gene>
    <name evidence="1" type="ORF">K488DRAFT_78418</name>
</gene>
<proteinExistence type="predicted"/>
<accession>A0ACB8QL09</accession>
<evidence type="ECO:0000313" key="2">
    <source>
        <dbReference type="Proteomes" id="UP000814128"/>
    </source>
</evidence>
<reference evidence="1" key="1">
    <citation type="submission" date="2021-02" db="EMBL/GenBank/DDBJ databases">
        <authorList>
            <consortium name="DOE Joint Genome Institute"/>
            <person name="Ahrendt S."/>
            <person name="Looney B.P."/>
            <person name="Miyauchi S."/>
            <person name="Morin E."/>
            <person name="Drula E."/>
            <person name="Courty P.E."/>
            <person name="Chicoki N."/>
            <person name="Fauchery L."/>
            <person name="Kohler A."/>
            <person name="Kuo A."/>
            <person name="Labutti K."/>
            <person name="Pangilinan J."/>
            <person name="Lipzen A."/>
            <person name="Riley R."/>
            <person name="Andreopoulos W."/>
            <person name="He G."/>
            <person name="Johnson J."/>
            <person name="Barry K.W."/>
            <person name="Grigoriev I.V."/>
            <person name="Nagy L."/>
            <person name="Hibbett D."/>
            <person name="Henrissat B."/>
            <person name="Matheny P.B."/>
            <person name="Labbe J."/>
            <person name="Martin F."/>
        </authorList>
    </citation>
    <scope>NUCLEOTIDE SEQUENCE</scope>
    <source>
        <strain evidence="1">EC-137</strain>
    </source>
</reference>
<reference evidence="1" key="2">
    <citation type="journal article" date="2022" name="New Phytol.">
        <title>Evolutionary transition to the ectomycorrhizal habit in the genomes of a hyperdiverse lineage of mushroom-forming fungi.</title>
        <authorList>
            <person name="Looney B."/>
            <person name="Miyauchi S."/>
            <person name="Morin E."/>
            <person name="Drula E."/>
            <person name="Courty P.E."/>
            <person name="Kohler A."/>
            <person name="Kuo A."/>
            <person name="LaButti K."/>
            <person name="Pangilinan J."/>
            <person name="Lipzen A."/>
            <person name="Riley R."/>
            <person name="Andreopoulos W."/>
            <person name="He G."/>
            <person name="Johnson J."/>
            <person name="Nolan M."/>
            <person name="Tritt A."/>
            <person name="Barry K.W."/>
            <person name="Grigoriev I.V."/>
            <person name="Nagy L.G."/>
            <person name="Hibbett D."/>
            <person name="Henrissat B."/>
            <person name="Matheny P.B."/>
            <person name="Labbe J."/>
            <person name="Martin F.M."/>
        </authorList>
    </citation>
    <scope>NUCLEOTIDE SEQUENCE</scope>
    <source>
        <strain evidence="1">EC-137</strain>
    </source>
</reference>